<sequence length="246" mass="26826">MHFRTFFLALVAAALTAALPTSQSSSPAEPSRDHNDDETTKVFVYFSPSPPVLPPPPVCLSEKAVACDHIHKYLTDMREEVLHSHQWAIDLLDGLPRGARWPKEWSRDPLENPAKSTNQHHHYPDPAKSTNQPHHYPDPPRKMRPAAFFALAITAIVPATAAPLSIGGDGYCMPVCDDEGLSPGSCGPCLGPRDRRLPVEPEPTTTIVPAAVPTRPTPPPSHQRRHPGMAGVKTVIGFKIATNRFG</sequence>
<reference evidence="3 4" key="1">
    <citation type="submission" date="2023-01" db="EMBL/GenBank/DDBJ databases">
        <title>Analysis of 21 Apiospora genomes using comparative genomics revels a genus with tremendous synthesis potential of carbohydrate active enzymes and secondary metabolites.</title>
        <authorList>
            <person name="Sorensen T."/>
        </authorList>
    </citation>
    <scope>NUCLEOTIDE SEQUENCE [LARGE SCALE GENOMIC DNA]</scope>
    <source>
        <strain evidence="3 4">CBS 33761</strain>
    </source>
</reference>
<comment type="caution">
    <text evidence="3">The sequence shown here is derived from an EMBL/GenBank/DDBJ whole genome shotgun (WGS) entry which is preliminary data.</text>
</comment>
<keyword evidence="4" id="KW-1185">Reference proteome</keyword>
<feature type="region of interest" description="Disordered" evidence="1">
    <location>
        <begin position="104"/>
        <end position="141"/>
    </location>
</feature>
<name>A0ABR1SIM6_9PEZI</name>
<evidence type="ECO:0000256" key="1">
    <source>
        <dbReference type="SAM" id="MobiDB-lite"/>
    </source>
</evidence>
<feature type="chain" id="PRO_5045869879" evidence="2">
    <location>
        <begin position="19"/>
        <end position="246"/>
    </location>
</feature>
<keyword evidence="2" id="KW-0732">Signal</keyword>
<protein>
    <submittedName>
        <fullName evidence="3">Uncharacterized protein</fullName>
    </submittedName>
</protein>
<feature type="signal peptide" evidence="2">
    <location>
        <begin position="1"/>
        <end position="18"/>
    </location>
</feature>
<dbReference type="Proteomes" id="UP001444661">
    <property type="component" value="Unassembled WGS sequence"/>
</dbReference>
<evidence type="ECO:0000313" key="4">
    <source>
        <dbReference type="Proteomes" id="UP001444661"/>
    </source>
</evidence>
<organism evidence="3 4">
    <name type="scientific">Apiospora rasikravindrae</name>
    <dbReference type="NCBI Taxonomy" id="990691"/>
    <lineage>
        <taxon>Eukaryota</taxon>
        <taxon>Fungi</taxon>
        <taxon>Dikarya</taxon>
        <taxon>Ascomycota</taxon>
        <taxon>Pezizomycotina</taxon>
        <taxon>Sordariomycetes</taxon>
        <taxon>Xylariomycetidae</taxon>
        <taxon>Amphisphaeriales</taxon>
        <taxon>Apiosporaceae</taxon>
        <taxon>Apiospora</taxon>
    </lineage>
</organism>
<evidence type="ECO:0000313" key="3">
    <source>
        <dbReference type="EMBL" id="KAK8034186.1"/>
    </source>
</evidence>
<gene>
    <name evidence="3" type="ORF">PG993_009181</name>
</gene>
<accession>A0ABR1SIM6</accession>
<dbReference type="EMBL" id="JAQQWK010000009">
    <property type="protein sequence ID" value="KAK8034186.1"/>
    <property type="molecule type" value="Genomic_DNA"/>
</dbReference>
<evidence type="ECO:0000256" key="2">
    <source>
        <dbReference type="SAM" id="SignalP"/>
    </source>
</evidence>
<proteinExistence type="predicted"/>
<feature type="region of interest" description="Disordered" evidence="1">
    <location>
        <begin position="208"/>
        <end position="228"/>
    </location>
</feature>